<dbReference type="Gene3D" id="2.60.120.260">
    <property type="entry name" value="Galactose-binding domain-like"/>
    <property type="match status" value="1"/>
</dbReference>
<name>A0A449BC92_HAPAX</name>
<dbReference type="Proteomes" id="UP000289841">
    <property type="component" value="Chromosome"/>
</dbReference>
<feature type="domain" description="Atrophied bacterial Ig" evidence="1">
    <location>
        <begin position="34"/>
        <end position="118"/>
    </location>
</feature>
<proteinExistence type="predicted"/>
<dbReference type="OrthoDB" id="1465721at2"/>
<dbReference type="Pfam" id="PF20578">
    <property type="entry name" value="aBig_2"/>
    <property type="match status" value="1"/>
</dbReference>
<dbReference type="AlphaFoldDB" id="A0A449BC92"/>
<dbReference type="KEGG" id="aaxa:NCTC10138_00412"/>
<evidence type="ECO:0000313" key="3">
    <source>
        <dbReference type="Proteomes" id="UP000289841"/>
    </source>
</evidence>
<protein>
    <recommendedName>
        <fullName evidence="1">Atrophied bacterial Ig domain-containing protein</fullName>
    </recommendedName>
</protein>
<dbReference type="STRING" id="1278311.GCA_000428705_01564"/>
<gene>
    <name evidence="2" type="ORF">NCTC10138_00412</name>
</gene>
<keyword evidence="3" id="KW-1185">Reference proteome</keyword>
<accession>A0A449BC92</accession>
<dbReference type="InterPro" id="IPR046780">
    <property type="entry name" value="aBig_2"/>
</dbReference>
<dbReference type="PROSITE" id="PS51257">
    <property type="entry name" value="PROKAR_LIPOPROTEIN"/>
    <property type="match status" value="1"/>
</dbReference>
<reference evidence="2 3" key="1">
    <citation type="submission" date="2019-01" db="EMBL/GenBank/DDBJ databases">
        <authorList>
            <consortium name="Pathogen Informatics"/>
        </authorList>
    </citation>
    <scope>NUCLEOTIDE SEQUENCE [LARGE SCALE GENOMIC DNA]</scope>
    <source>
        <strain evidence="2 3">NCTC10138</strain>
    </source>
</reference>
<dbReference type="RefSeq" id="WP_026390978.1">
    <property type="nucleotide sequence ID" value="NZ_LR215048.1"/>
</dbReference>
<sequence length="572" mass="61540">MRKTFKSFLLISLVVLSGLLLVSCGGKGDSKAMKAAKEELTIAKILKDNTSKDEVKTDLDLVATAGEATVTWSTDKAAVVSITGKVTRTAEDELVKLTANLKIDKETSIKEFLVTVVKTDGGVNPNPGETVLSHSFDFSALGEETAYVKESTTFNVSNMVDNKSVEFSRYYTNISTEKNSANKGLVLAIRGKDSFPSPYVQTKFAVKGLQKIDLVLFGWANDVSFNFGFLEKFVVETSTDGATWSVAKDITSELSSTGVSEKYEISLTLPNAGNYFVRLQMIAKTGLEASDYSLRYILKEMKLYGSEAGTPSTPDTDAKIVADDAQALTLPTSLSVNTILQLVKSTNKGSSILWTVKSGDAGLINLETGAVTIPENEVTLVLNARVTKGTEVKDREFSIILKKGTTPTPNPGDGAAGTETFDNAEIGASYVDGSFKGVNGVTWKYTQSRDEGDYGIDGNGIMLRGENNGVFSSLEAEISGGITNFTFQYRKAFTGGAERTYAVDIIVGSEVKTFTFGFTTGSTAEDTVYNFILAEQAGFADLVLTGNVKIRIYAVGKKGNKQIVIDNISWAK</sequence>
<organism evidence="2 3">
    <name type="scientific">Haploplasma axanthum</name>
    <name type="common">Acholeplasma axanthum</name>
    <dbReference type="NCBI Taxonomy" id="29552"/>
    <lineage>
        <taxon>Bacteria</taxon>
        <taxon>Bacillati</taxon>
        <taxon>Mycoplasmatota</taxon>
        <taxon>Mollicutes</taxon>
        <taxon>Acholeplasmatales</taxon>
        <taxon>Acholeplasmataceae</taxon>
        <taxon>Haploplasma</taxon>
    </lineage>
</organism>
<dbReference type="EMBL" id="LR215048">
    <property type="protein sequence ID" value="VEU80056.1"/>
    <property type="molecule type" value="Genomic_DNA"/>
</dbReference>
<evidence type="ECO:0000259" key="1">
    <source>
        <dbReference type="Pfam" id="PF20578"/>
    </source>
</evidence>
<evidence type="ECO:0000313" key="2">
    <source>
        <dbReference type="EMBL" id="VEU80056.1"/>
    </source>
</evidence>